<proteinExistence type="predicted"/>
<keyword evidence="2" id="KW-1185">Reference proteome</keyword>
<dbReference type="Gene3D" id="3.40.50.150">
    <property type="entry name" value="Vaccinia Virus protein VP39"/>
    <property type="match status" value="1"/>
</dbReference>
<dbReference type="STRING" id="1121881.SAMN02745225_01684"/>
<reference evidence="2" key="1">
    <citation type="submission" date="2016-11" db="EMBL/GenBank/DDBJ databases">
        <authorList>
            <person name="Varghese N."/>
            <person name="Submissions S."/>
        </authorList>
    </citation>
    <scope>NUCLEOTIDE SEQUENCE [LARGE SCALE GENOMIC DNA]</scope>
    <source>
        <strain evidence="2">DSM 19514</strain>
    </source>
</reference>
<dbReference type="AlphaFoldDB" id="A0A1M4WJ29"/>
<gene>
    <name evidence="1" type="ORF">SAMN02745225_01684</name>
</gene>
<organism evidence="1 2">
    <name type="scientific">Ferrithrix thermotolerans DSM 19514</name>
    <dbReference type="NCBI Taxonomy" id="1121881"/>
    <lineage>
        <taxon>Bacteria</taxon>
        <taxon>Bacillati</taxon>
        <taxon>Actinomycetota</taxon>
        <taxon>Acidimicrobiia</taxon>
        <taxon>Acidimicrobiales</taxon>
        <taxon>Acidimicrobiaceae</taxon>
        <taxon>Ferrithrix</taxon>
    </lineage>
</organism>
<dbReference type="InterPro" id="IPR029063">
    <property type="entry name" value="SAM-dependent_MTases_sf"/>
</dbReference>
<evidence type="ECO:0000313" key="2">
    <source>
        <dbReference type="Proteomes" id="UP000184295"/>
    </source>
</evidence>
<protein>
    <recommendedName>
        <fullName evidence="3">Methyltransferase domain-containing protein</fullName>
    </recommendedName>
</protein>
<dbReference type="Proteomes" id="UP000184295">
    <property type="component" value="Unassembled WGS sequence"/>
</dbReference>
<evidence type="ECO:0000313" key="1">
    <source>
        <dbReference type="EMBL" id="SHE81214.1"/>
    </source>
</evidence>
<accession>A0A1M4WJ29</accession>
<dbReference type="EMBL" id="FQUL01000026">
    <property type="protein sequence ID" value="SHE81214.1"/>
    <property type="molecule type" value="Genomic_DNA"/>
</dbReference>
<evidence type="ECO:0008006" key="3">
    <source>
        <dbReference type="Google" id="ProtNLM"/>
    </source>
</evidence>
<sequence>MLQMEHVEAPRTNGSYLEELDDRWNKEILTWAIPQNVVSKFQRPPFHLDPGTFSPRDQKVTDRRLEIIKDRVLAKKAADKKDTTPLTLIDVGAGAGSSLAPIREPFSKITCIEGAPHMAKALRDNLALMYSDSSSYEVVEGIFPDIASTVRPASVVNCSNVVYNVVRLIPFLKALNDLARDLVLLEATLRHPFYRSNPAFKYFWDLDRPNQPTAADIFEATCALGFDPKFESLPLDYRRSTMSTEAMATRLGLGENRFEELEQFMATSPTPENPSVIIWWEPPGNTTGD</sequence>
<dbReference type="SUPFAM" id="SSF53335">
    <property type="entry name" value="S-adenosyl-L-methionine-dependent methyltransferases"/>
    <property type="match status" value="1"/>
</dbReference>
<name>A0A1M4WJ29_9ACTN</name>